<protein>
    <submittedName>
        <fullName evidence="2">Unnamed protein product</fullName>
    </submittedName>
</protein>
<evidence type="ECO:0000313" key="2">
    <source>
        <dbReference type="EMBL" id="GMF24194.1"/>
    </source>
</evidence>
<dbReference type="OrthoDB" id="111500at2759"/>
<proteinExistence type="predicted"/>
<gene>
    <name evidence="2" type="ORF">Plil01_000987500</name>
</gene>
<dbReference type="Proteomes" id="UP001165083">
    <property type="component" value="Unassembled WGS sequence"/>
</dbReference>
<dbReference type="SUPFAM" id="SSF48403">
    <property type="entry name" value="Ankyrin repeat"/>
    <property type="match status" value="1"/>
</dbReference>
<reference evidence="2" key="1">
    <citation type="submission" date="2023-04" db="EMBL/GenBank/DDBJ databases">
        <title>Phytophthora lilii NBRC 32176.</title>
        <authorList>
            <person name="Ichikawa N."/>
            <person name="Sato H."/>
            <person name="Tonouchi N."/>
        </authorList>
    </citation>
    <scope>NUCLEOTIDE SEQUENCE</scope>
    <source>
        <strain evidence="2">NBRC 32176</strain>
    </source>
</reference>
<name>A0A9W6U2Z1_9STRA</name>
<evidence type="ECO:0000256" key="1">
    <source>
        <dbReference type="SAM" id="MobiDB-lite"/>
    </source>
</evidence>
<dbReference type="InterPro" id="IPR036770">
    <property type="entry name" value="Ankyrin_rpt-contain_sf"/>
</dbReference>
<organism evidence="2 3">
    <name type="scientific">Phytophthora lilii</name>
    <dbReference type="NCBI Taxonomy" id="2077276"/>
    <lineage>
        <taxon>Eukaryota</taxon>
        <taxon>Sar</taxon>
        <taxon>Stramenopiles</taxon>
        <taxon>Oomycota</taxon>
        <taxon>Peronosporomycetes</taxon>
        <taxon>Peronosporales</taxon>
        <taxon>Peronosporaceae</taxon>
        <taxon>Phytophthora</taxon>
    </lineage>
</organism>
<feature type="region of interest" description="Disordered" evidence="1">
    <location>
        <begin position="327"/>
        <end position="368"/>
    </location>
</feature>
<feature type="compositionally biased region" description="Basic and acidic residues" evidence="1">
    <location>
        <begin position="327"/>
        <end position="355"/>
    </location>
</feature>
<sequence>MTENDKSFLGAATSKAMLEKAADTCSSELFKTRVLSRDLMTLNDDLIDLYTELTDVLEQQQTEPIENAAMMFALQLLWSLSQCAVQLLLSSNPSPPLICEQKYFMIPLNPNFAAEEYGGEMQVISQDGEDDGDYGNFEESDGDADSYDVLSELMDLMGMSDGPLQGSNLRYFKAKIRRNPGLLSMISTECLVYTMMGMSPFLPGETRDDLCTLLHHAAAGSAHDASLVEWMIHQGAPTNQPTRFCRTQSWQNNLPQLLPNTMAVHSAAIAGHEDIVRTIFEADNMTDLNTPTYHSKETLAHLVVKNGHRSMFNMLCRFGADICIKDGDGNRHSKSVQKEKPKEREKGKEKQREKGSTSPGTFDTVMDDESEEVSNVLRNLMISGTERGDSSDQMLSKDSLEDTAAMFSRLRNPGIPAGDKTDDVHHACMSVAKVKELVKVYSHPNRINTTDRRIRSTVASNAAQIIHLMQKFYRVDHAALASAELSPAREMCATTVDFTSFVLDTAKFVVSVDSQEVAILQESHCGCVRHRCCSVRLPWR</sequence>
<dbReference type="SMART" id="SM00248">
    <property type="entry name" value="ANK"/>
    <property type="match status" value="3"/>
</dbReference>
<comment type="caution">
    <text evidence="2">The sequence shown here is derived from an EMBL/GenBank/DDBJ whole genome shotgun (WGS) entry which is preliminary data.</text>
</comment>
<evidence type="ECO:0000313" key="3">
    <source>
        <dbReference type="Proteomes" id="UP001165083"/>
    </source>
</evidence>
<accession>A0A9W6U2Z1</accession>
<dbReference type="EMBL" id="BSXW01000507">
    <property type="protein sequence ID" value="GMF24194.1"/>
    <property type="molecule type" value="Genomic_DNA"/>
</dbReference>
<dbReference type="AlphaFoldDB" id="A0A9W6U2Z1"/>
<dbReference type="Gene3D" id="1.25.40.20">
    <property type="entry name" value="Ankyrin repeat-containing domain"/>
    <property type="match status" value="1"/>
</dbReference>
<dbReference type="InterPro" id="IPR002110">
    <property type="entry name" value="Ankyrin_rpt"/>
</dbReference>
<dbReference type="Pfam" id="PF12796">
    <property type="entry name" value="Ank_2"/>
    <property type="match status" value="1"/>
</dbReference>
<keyword evidence="3" id="KW-1185">Reference proteome</keyword>